<dbReference type="STRING" id="159449.B4N89_03305"/>
<dbReference type="Gene3D" id="3.40.50.720">
    <property type="entry name" value="NAD(P)-binding Rossmann-like Domain"/>
    <property type="match status" value="1"/>
</dbReference>
<proteinExistence type="inferred from homology"/>
<comment type="similarity">
    <text evidence="1">Belongs to the NAD(P)-dependent epimerase/dehydratase family.</text>
</comment>
<feature type="domain" description="NAD-dependent epimerase/dehydratase" evidence="2">
    <location>
        <begin position="10"/>
        <end position="217"/>
    </location>
</feature>
<evidence type="ECO:0000256" key="1">
    <source>
        <dbReference type="ARBA" id="ARBA00007637"/>
    </source>
</evidence>
<sequence>MATPLSGAKIVVTGVTGQVAEPVAKILARDNEVYGAARFQDDEARARLEAAGVTCVRIDLAAGDVAALPADADYVVNFAVAKNGDWNLDLDANAGGVLSLMEHHRAARAFLHCSSTAVYQPAGHKELAEHAALGDNHRVWSFLETYSICKIAAEGAARWGARRFALPTTIARLSVPYGDNGGWPGIHLEMMLGGVPIDVHSNTPSIYHPIHVDDIAGTLPALFAAAKPEVTTVNWGGSDPVSIEEWCGYLAELTGVKPEFNATSETIDSVTLDLTAMHTITGRTTVHWKDGMRRMVEALHPELLA</sequence>
<comment type="caution">
    <text evidence="3">The sequence shown here is derived from an EMBL/GenBank/DDBJ whole genome shotgun (WGS) entry which is preliminary data.</text>
</comment>
<reference evidence="3 4" key="1">
    <citation type="submission" date="2017-03" db="EMBL/GenBank/DDBJ databases">
        <title>Draft genome sequence of Streptomyces scabrisporus NF3, endophyte isolated from Amphipterygium adstringens.</title>
        <authorList>
            <person name="Vazquez M."/>
            <person name="Ceapa C.D."/>
            <person name="Rodriguez Luna D."/>
            <person name="Sanchez Esquivel S."/>
        </authorList>
    </citation>
    <scope>NUCLEOTIDE SEQUENCE [LARGE SCALE GENOMIC DNA]</scope>
    <source>
        <strain evidence="3 4">NF3</strain>
    </source>
</reference>
<dbReference type="EMBL" id="MWQN01000001">
    <property type="protein sequence ID" value="OPC80106.1"/>
    <property type="molecule type" value="Genomic_DNA"/>
</dbReference>
<dbReference type="InterPro" id="IPR001509">
    <property type="entry name" value="Epimerase_deHydtase"/>
</dbReference>
<evidence type="ECO:0000259" key="2">
    <source>
        <dbReference type="Pfam" id="PF01370"/>
    </source>
</evidence>
<dbReference type="InterPro" id="IPR036291">
    <property type="entry name" value="NAD(P)-bd_dom_sf"/>
</dbReference>
<dbReference type="RefSeq" id="WP_078974372.1">
    <property type="nucleotide sequence ID" value="NZ_MWQN01000001.1"/>
</dbReference>
<organism evidence="3 4">
    <name type="scientific">Embleya scabrispora</name>
    <dbReference type="NCBI Taxonomy" id="159449"/>
    <lineage>
        <taxon>Bacteria</taxon>
        <taxon>Bacillati</taxon>
        <taxon>Actinomycetota</taxon>
        <taxon>Actinomycetes</taxon>
        <taxon>Kitasatosporales</taxon>
        <taxon>Streptomycetaceae</taxon>
        <taxon>Embleya</taxon>
    </lineage>
</organism>
<dbReference type="SUPFAM" id="SSF51735">
    <property type="entry name" value="NAD(P)-binding Rossmann-fold domains"/>
    <property type="match status" value="1"/>
</dbReference>
<keyword evidence="4" id="KW-1185">Reference proteome</keyword>
<protein>
    <submittedName>
        <fullName evidence="3">Oxidoreductase</fullName>
    </submittedName>
</protein>
<name>A0A1T3NTH4_9ACTN</name>
<dbReference type="Pfam" id="PF01370">
    <property type="entry name" value="Epimerase"/>
    <property type="match status" value="1"/>
</dbReference>
<evidence type="ECO:0000313" key="4">
    <source>
        <dbReference type="Proteomes" id="UP000190037"/>
    </source>
</evidence>
<gene>
    <name evidence="3" type="ORF">B4N89_03305</name>
</gene>
<evidence type="ECO:0000313" key="3">
    <source>
        <dbReference type="EMBL" id="OPC80106.1"/>
    </source>
</evidence>
<dbReference type="AlphaFoldDB" id="A0A1T3NTH4"/>
<dbReference type="PANTHER" id="PTHR43000">
    <property type="entry name" value="DTDP-D-GLUCOSE 4,6-DEHYDRATASE-RELATED"/>
    <property type="match status" value="1"/>
</dbReference>
<dbReference type="Proteomes" id="UP000190037">
    <property type="component" value="Unassembled WGS sequence"/>
</dbReference>
<dbReference type="eggNOG" id="COG0451">
    <property type="taxonomic scope" value="Bacteria"/>
</dbReference>
<accession>A0A1T3NTH4</accession>
<dbReference type="OrthoDB" id="9785845at2"/>